<gene>
    <name evidence="1" type="ORF">ND2E_2713</name>
</gene>
<evidence type="ECO:0008006" key="3">
    <source>
        <dbReference type="Google" id="ProtNLM"/>
    </source>
</evidence>
<dbReference type="AlphaFoldDB" id="A0A099KTQ9"/>
<dbReference type="EMBL" id="JQED01000015">
    <property type="protein sequence ID" value="KGJ93247.1"/>
    <property type="molecule type" value="Genomic_DNA"/>
</dbReference>
<dbReference type="GO" id="GO:0016491">
    <property type="term" value="F:oxidoreductase activity"/>
    <property type="evidence" value="ECO:0007669"/>
    <property type="project" value="InterPro"/>
</dbReference>
<dbReference type="PATRIC" id="fig|28229.4.peg.1752"/>
<dbReference type="RefSeq" id="WP_033093445.1">
    <property type="nucleotide sequence ID" value="NZ_JQED01000015.1"/>
</dbReference>
<dbReference type="InterPro" id="IPR022201">
    <property type="entry name" value="DUF3726"/>
</dbReference>
<dbReference type="Pfam" id="PF12525">
    <property type="entry name" value="DUF3726"/>
    <property type="match status" value="1"/>
</dbReference>
<proteinExistence type="predicted"/>
<dbReference type="Proteomes" id="UP000029843">
    <property type="component" value="Unassembled WGS sequence"/>
</dbReference>
<sequence>MNISMNELKAALRRCFEASDYFVGNYEDAANMVLWLEKHGLNGLSEFKLALPYIGEDKNKPLSNVIYEDSTSATIDAHHRSALNCIAAAVDLAHAKALESGIATVTVHNCHNRIFILKALTDRGRSGISAAAYWQNGSDSVTEHTAAIRSGQRYPSYSEGVTNLKSNENDKQALTIICSSRVDLTSSLQNSKSHFISPKQVESNKEHTVEHGIEIDADVWEEINKIGLGVLVENTERSRRDAGGN</sequence>
<organism evidence="1 2">
    <name type="scientific">Colwellia psychrerythraea</name>
    <name type="common">Vibrio psychroerythus</name>
    <dbReference type="NCBI Taxonomy" id="28229"/>
    <lineage>
        <taxon>Bacteria</taxon>
        <taxon>Pseudomonadati</taxon>
        <taxon>Pseudomonadota</taxon>
        <taxon>Gammaproteobacteria</taxon>
        <taxon>Alteromonadales</taxon>
        <taxon>Colwelliaceae</taxon>
        <taxon>Colwellia</taxon>
    </lineage>
</organism>
<evidence type="ECO:0000313" key="1">
    <source>
        <dbReference type="EMBL" id="KGJ93247.1"/>
    </source>
</evidence>
<comment type="caution">
    <text evidence="1">The sequence shown here is derived from an EMBL/GenBank/DDBJ whole genome shotgun (WGS) entry which is preliminary data.</text>
</comment>
<reference evidence="1 2" key="1">
    <citation type="submission" date="2014-08" db="EMBL/GenBank/DDBJ databases">
        <title>Genomic and Phenotypic Diversity of Colwellia psychrerythraea strains from Disparate Marine Basins.</title>
        <authorList>
            <person name="Techtmann S.M."/>
            <person name="Stelling S.C."/>
            <person name="Utturkar S.M."/>
            <person name="Alshibli N."/>
            <person name="Harris A."/>
            <person name="Brown S.D."/>
            <person name="Hazen T.C."/>
        </authorList>
    </citation>
    <scope>NUCLEOTIDE SEQUENCE [LARGE SCALE GENOMIC DNA]</scope>
    <source>
        <strain evidence="1 2">ND2E</strain>
    </source>
</reference>
<accession>A0A099KTQ9</accession>
<dbReference type="Gene3D" id="3.30.1370.60">
    <property type="entry name" value="Hypothetical oxidoreductase yiak, domain 2"/>
    <property type="match status" value="1"/>
</dbReference>
<evidence type="ECO:0000313" key="2">
    <source>
        <dbReference type="Proteomes" id="UP000029843"/>
    </source>
</evidence>
<name>A0A099KTQ9_COLPS</name>
<protein>
    <recommendedName>
        <fullName evidence="3">DUF3726 domain-containing protein</fullName>
    </recommendedName>
</protein>
<dbReference type="SUPFAM" id="SSF89733">
    <property type="entry name" value="L-sulfolactate dehydrogenase-like"/>
    <property type="match status" value="1"/>
</dbReference>
<dbReference type="InterPro" id="IPR036111">
    <property type="entry name" value="Mal/L-sulfo/L-lacto_DH-like_sf"/>
</dbReference>
<dbReference type="InterPro" id="IPR043143">
    <property type="entry name" value="Mal/L-sulf/L-lact_DH-like_NADP"/>
</dbReference>